<dbReference type="EMBL" id="VSRR010019685">
    <property type="protein sequence ID" value="MPC62445.1"/>
    <property type="molecule type" value="Genomic_DNA"/>
</dbReference>
<dbReference type="AlphaFoldDB" id="A0A5B7GYG2"/>
<proteinExistence type="predicted"/>
<accession>A0A5B7GYG2</accession>
<dbReference type="Proteomes" id="UP000324222">
    <property type="component" value="Unassembled WGS sequence"/>
</dbReference>
<evidence type="ECO:0000256" key="1">
    <source>
        <dbReference type="SAM" id="MobiDB-lite"/>
    </source>
</evidence>
<evidence type="ECO:0000313" key="3">
    <source>
        <dbReference type="Proteomes" id="UP000324222"/>
    </source>
</evidence>
<feature type="region of interest" description="Disordered" evidence="1">
    <location>
        <begin position="1"/>
        <end position="79"/>
    </location>
</feature>
<evidence type="ECO:0000313" key="2">
    <source>
        <dbReference type="EMBL" id="MPC62445.1"/>
    </source>
</evidence>
<sequence>MQRKLDMHPMAPLPYSAPTQLLQGKLTPNLTSSYIDSPQKSSPLPKEEYSPTRRSTPPLNSPMPQLKPSDTPSPASSAG</sequence>
<organism evidence="2 3">
    <name type="scientific">Portunus trituberculatus</name>
    <name type="common">Swimming crab</name>
    <name type="synonym">Neptunus trituberculatus</name>
    <dbReference type="NCBI Taxonomy" id="210409"/>
    <lineage>
        <taxon>Eukaryota</taxon>
        <taxon>Metazoa</taxon>
        <taxon>Ecdysozoa</taxon>
        <taxon>Arthropoda</taxon>
        <taxon>Crustacea</taxon>
        <taxon>Multicrustacea</taxon>
        <taxon>Malacostraca</taxon>
        <taxon>Eumalacostraca</taxon>
        <taxon>Eucarida</taxon>
        <taxon>Decapoda</taxon>
        <taxon>Pleocyemata</taxon>
        <taxon>Brachyura</taxon>
        <taxon>Eubrachyura</taxon>
        <taxon>Portunoidea</taxon>
        <taxon>Portunidae</taxon>
        <taxon>Portuninae</taxon>
        <taxon>Portunus</taxon>
    </lineage>
</organism>
<feature type="compositionally biased region" description="Polar residues" evidence="1">
    <location>
        <begin position="68"/>
        <end position="79"/>
    </location>
</feature>
<reference evidence="2 3" key="1">
    <citation type="submission" date="2019-05" db="EMBL/GenBank/DDBJ databases">
        <title>Another draft genome of Portunus trituberculatus and its Hox gene families provides insights of decapod evolution.</title>
        <authorList>
            <person name="Jeong J.-H."/>
            <person name="Song I."/>
            <person name="Kim S."/>
            <person name="Choi T."/>
            <person name="Kim D."/>
            <person name="Ryu S."/>
            <person name="Kim W."/>
        </authorList>
    </citation>
    <scope>NUCLEOTIDE SEQUENCE [LARGE SCALE GENOMIC DNA]</scope>
    <source>
        <tissue evidence="2">Muscle</tissue>
    </source>
</reference>
<protein>
    <submittedName>
        <fullName evidence="2">Uncharacterized protein</fullName>
    </submittedName>
</protein>
<gene>
    <name evidence="2" type="ORF">E2C01_056530</name>
</gene>
<feature type="compositionally biased region" description="Polar residues" evidence="1">
    <location>
        <begin position="17"/>
        <end position="42"/>
    </location>
</feature>
<comment type="caution">
    <text evidence="2">The sequence shown here is derived from an EMBL/GenBank/DDBJ whole genome shotgun (WGS) entry which is preliminary data.</text>
</comment>
<keyword evidence="3" id="KW-1185">Reference proteome</keyword>
<name>A0A5B7GYG2_PORTR</name>